<protein>
    <submittedName>
        <fullName evidence="1">Uncharacterized protein</fullName>
    </submittedName>
</protein>
<sequence>MSISLRIMDDCERPFGFLRSPLSGKSSKVVGGTSNVDSTRCHDMRTWIMKYLKPLAIAPSVPEINSIGPRWYIGSTTNGLRNSKRFKVS</sequence>
<proteinExistence type="predicted"/>
<reference evidence="1 2" key="1">
    <citation type="submission" date="2015-01" db="EMBL/GenBank/DDBJ databases">
        <title>Genome of allotetraploid Gossypium barbadense reveals genomic plasticity and fiber elongation in cotton evolution.</title>
        <authorList>
            <person name="Chen X."/>
            <person name="Liu X."/>
            <person name="Zhao B."/>
            <person name="Zheng H."/>
            <person name="Hu Y."/>
            <person name="Lu G."/>
            <person name="Yang C."/>
            <person name="Chen J."/>
            <person name="Shan C."/>
            <person name="Zhang L."/>
            <person name="Zhou Y."/>
            <person name="Wang L."/>
            <person name="Guo W."/>
            <person name="Bai Y."/>
            <person name="Ruan J."/>
            <person name="Shangguan X."/>
            <person name="Mao Y."/>
            <person name="Jiang J."/>
            <person name="Zhu Y."/>
            <person name="Lei J."/>
            <person name="Kang H."/>
            <person name="Chen S."/>
            <person name="He X."/>
            <person name="Wang R."/>
            <person name="Wang Y."/>
            <person name="Chen J."/>
            <person name="Wang L."/>
            <person name="Yu S."/>
            <person name="Wang B."/>
            <person name="Wei J."/>
            <person name="Song S."/>
            <person name="Lu X."/>
            <person name="Gao Z."/>
            <person name="Gu W."/>
            <person name="Deng X."/>
            <person name="Ma D."/>
            <person name="Wang S."/>
            <person name="Liang W."/>
            <person name="Fang L."/>
            <person name="Cai C."/>
            <person name="Zhu X."/>
            <person name="Zhou B."/>
            <person name="Zhang Y."/>
            <person name="Chen Z."/>
            <person name="Xu S."/>
            <person name="Zhu R."/>
            <person name="Wang S."/>
            <person name="Zhang T."/>
            <person name="Zhao G."/>
        </authorList>
    </citation>
    <scope>NUCLEOTIDE SEQUENCE [LARGE SCALE GENOMIC DNA]</scope>
    <source>
        <strain evidence="2">cv. Xinhai21</strain>
        <tissue evidence="1">Leaf</tissue>
    </source>
</reference>
<evidence type="ECO:0000313" key="2">
    <source>
        <dbReference type="Proteomes" id="UP000239757"/>
    </source>
</evidence>
<evidence type="ECO:0000313" key="1">
    <source>
        <dbReference type="EMBL" id="PPS00492.1"/>
    </source>
</evidence>
<organism evidence="1 2">
    <name type="scientific">Gossypium barbadense</name>
    <name type="common">Sea Island cotton</name>
    <name type="synonym">Hibiscus barbadensis</name>
    <dbReference type="NCBI Taxonomy" id="3634"/>
    <lineage>
        <taxon>Eukaryota</taxon>
        <taxon>Viridiplantae</taxon>
        <taxon>Streptophyta</taxon>
        <taxon>Embryophyta</taxon>
        <taxon>Tracheophyta</taxon>
        <taxon>Spermatophyta</taxon>
        <taxon>Magnoliopsida</taxon>
        <taxon>eudicotyledons</taxon>
        <taxon>Gunneridae</taxon>
        <taxon>Pentapetalae</taxon>
        <taxon>rosids</taxon>
        <taxon>malvids</taxon>
        <taxon>Malvales</taxon>
        <taxon>Malvaceae</taxon>
        <taxon>Malvoideae</taxon>
        <taxon>Gossypium</taxon>
    </lineage>
</organism>
<name>A0A2P5XAX2_GOSBA</name>
<accession>A0A2P5XAX2</accession>
<dbReference type="EMBL" id="KZ665285">
    <property type="protein sequence ID" value="PPS00492.1"/>
    <property type="molecule type" value="Genomic_DNA"/>
</dbReference>
<dbReference type="Proteomes" id="UP000239757">
    <property type="component" value="Unassembled WGS sequence"/>
</dbReference>
<dbReference type="AlphaFoldDB" id="A0A2P5XAX2"/>
<gene>
    <name evidence="1" type="ORF">GOBAR_AA20169</name>
</gene>